<accession>A0A3B0Z023</accession>
<protein>
    <submittedName>
        <fullName evidence="1">Uncharacterized protein</fullName>
    </submittedName>
</protein>
<dbReference type="EMBL" id="UOFK01000307">
    <property type="protein sequence ID" value="VAW82310.1"/>
    <property type="molecule type" value="Genomic_DNA"/>
</dbReference>
<name>A0A3B0Z023_9ZZZZ</name>
<dbReference type="AlphaFoldDB" id="A0A3B0Z023"/>
<sequence>MNLSAEHIERLAAETGFRSETLEKVIRLGEFAADVGHHTGKTVLNA</sequence>
<gene>
    <name evidence="1" type="ORF">MNBD_GAMMA13-1334</name>
</gene>
<reference evidence="1" key="1">
    <citation type="submission" date="2018-06" db="EMBL/GenBank/DDBJ databases">
        <authorList>
            <person name="Zhirakovskaya E."/>
        </authorList>
    </citation>
    <scope>NUCLEOTIDE SEQUENCE</scope>
</reference>
<proteinExistence type="predicted"/>
<organism evidence="1">
    <name type="scientific">hydrothermal vent metagenome</name>
    <dbReference type="NCBI Taxonomy" id="652676"/>
    <lineage>
        <taxon>unclassified sequences</taxon>
        <taxon>metagenomes</taxon>
        <taxon>ecological metagenomes</taxon>
    </lineage>
</organism>
<evidence type="ECO:0000313" key="1">
    <source>
        <dbReference type="EMBL" id="VAW82310.1"/>
    </source>
</evidence>